<protein>
    <submittedName>
        <fullName evidence="5">Uncharacterized protein</fullName>
    </submittedName>
</protein>
<sequence>MAPPPSLTGPPNLNSPTPPPQDVTRPTLTTDPPMGLTENSSATFLTSGNPCLDLFFHVVPGTPSQWRGTGKSDKERFYTAALWLHNYHPKTLACNLASIAEFGYFKDLPEILYRLIEGHDVRANQKAEWDRKTVGRRLRKLVKHRGIRGRGRLRRVPKPKSKPVSAVHRNVPREVRVKREMERAKLEKENASKVRKEKKIAAARKAYFRYQRDPDYRFLHDQVSDLFAQCLKSDINNLKTKQLKKMSLAAKWCPSLDSSFDKATLLCENIARRVFPRESHPEYKGIEDSHYSYRVRDRLRKEVLVPLRKVLELPEVYMGANDWGALPYNRVASVAMKLYKGKFVKHDKERFCQYLEDVRQGKDTIAAGALLPHEIIKCLEDDDDGGLVSELQWNRMLDDLSKLGKLTNCLAVCDVSGSMTGTPMEVCVALGLLVSELCEEPWKGKVITFSHNPQLHLIRGDSLKSKSESVKKIDWGMNTDFQKVFDLLLQVAVNGQLKPEQMIKKVFVFSDMEFDQASGHNRSCYYIRNQNESQNNSSWETDYEVIQRKFRERGYGDVVPQIVFWNLRHSESTPVTGTQKGVALLSGFSKNLLKLFLGKDGVTRPDQTMEEAISGKEYQNLVVVD</sequence>
<dbReference type="InterPro" id="IPR036465">
    <property type="entry name" value="vWFA_dom_sf"/>
</dbReference>
<dbReference type="EMBL" id="JBEDUW010000005">
    <property type="protein sequence ID" value="KAK9926254.1"/>
    <property type="molecule type" value="Genomic_DNA"/>
</dbReference>
<reference evidence="5 6" key="1">
    <citation type="journal article" date="2023" name="G3 (Bethesda)">
        <title>A chromosome-length genome assembly and annotation of blackberry (Rubus argutus, cv. 'Hillquist').</title>
        <authorList>
            <person name="Bruna T."/>
            <person name="Aryal R."/>
            <person name="Dudchenko O."/>
            <person name="Sargent D.J."/>
            <person name="Mead D."/>
            <person name="Buti M."/>
            <person name="Cavallini A."/>
            <person name="Hytonen T."/>
            <person name="Andres J."/>
            <person name="Pham M."/>
            <person name="Weisz D."/>
            <person name="Mascagni F."/>
            <person name="Usai G."/>
            <person name="Natali L."/>
            <person name="Bassil N."/>
            <person name="Fernandez G.E."/>
            <person name="Lomsadze A."/>
            <person name="Armour M."/>
            <person name="Olukolu B."/>
            <person name="Poorten T."/>
            <person name="Britton C."/>
            <person name="Davik J."/>
            <person name="Ashrafi H."/>
            <person name="Aiden E.L."/>
            <person name="Borodovsky M."/>
            <person name="Worthington M."/>
        </authorList>
    </citation>
    <scope>NUCLEOTIDE SEQUENCE [LARGE SCALE GENOMIC DNA]</scope>
    <source>
        <strain evidence="5">PI 553951</strain>
    </source>
</reference>
<evidence type="ECO:0000313" key="5">
    <source>
        <dbReference type="EMBL" id="KAK9926254.1"/>
    </source>
</evidence>
<evidence type="ECO:0000259" key="4">
    <source>
        <dbReference type="Pfam" id="PF25043"/>
    </source>
</evidence>
<evidence type="ECO:0000256" key="2">
    <source>
        <dbReference type="SAM" id="MobiDB-lite"/>
    </source>
</evidence>
<feature type="domain" description="DUF7788" evidence="4">
    <location>
        <begin position="408"/>
        <end position="614"/>
    </location>
</feature>
<feature type="coiled-coil region" evidence="1">
    <location>
        <begin position="174"/>
        <end position="206"/>
    </location>
</feature>
<dbReference type="InterPro" id="IPR011205">
    <property type="entry name" value="UCP015417_vWA"/>
</dbReference>
<gene>
    <name evidence="5" type="ORF">M0R45_023495</name>
</gene>
<keyword evidence="1" id="KW-0175">Coiled coil</keyword>
<dbReference type="Pfam" id="PF11443">
    <property type="entry name" value="DUF2828"/>
    <property type="match status" value="1"/>
</dbReference>
<dbReference type="InterPro" id="IPR058580">
    <property type="entry name" value="DUF2828"/>
</dbReference>
<accession>A0AAW1WQE9</accession>
<dbReference type="PANTHER" id="PTHR31373">
    <property type="entry name" value="OS06G0652100 PROTEIN"/>
    <property type="match status" value="1"/>
</dbReference>
<organism evidence="5 6">
    <name type="scientific">Rubus argutus</name>
    <name type="common">Southern blackberry</name>
    <dbReference type="NCBI Taxonomy" id="59490"/>
    <lineage>
        <taxon>Eukaryota</taxon>
        <taxon>Viridiplantae</taxon>
        <taxon>Streptophyta</taxon>
        <taxon>Embryophyta</taxon>
        <taxon>Tracheophyta</taxon>
        <taxon>Spermatophyta</taxon>
        <taxon>Magnoliopsida</taxon>
        <taxon>eudicotyledons</taxon>
        <taxon>Gunneridae</taxon>
        <taxon>Pentapetalae</taxon>
        <taxon>rosids</taxon>
        <taxon>fabids</taxon>
        <taxon>Rosales</taxon>
        <taxon>Rosaceae</taxon>
        <taxon>Rosoideae</taxon>
        <taxon>Rosoideae incertae sedis</taxon>
        <taxon>Rubus</taxon>
    </lineage>
</organism>
<dbReference type="AlphaFoldDB" id="A0AAW1WQE9"/>
<feature type="domain" description="DUF2828" evidence="3">
    <location>
        <begin position="69"/>
        <end position="406"/>
    </location>
</feature>
<comment type="caution">
    <text evidence="5">The sequence shown here is derived from an EMBL/GenBank/DDBJ whole genome shotgun (WGS) entry which is preliminary data.</text>
</comment>
<dbReference type="Pfam" id="PF25043">
    <property type="entry name" value="DUF7788"/>
    <property type="match status" value="1"/>
</dbReference>
<dbReference type="PANTHER" id="PTHR31373:SF17">
    <property type="entry name" value="OS06G0652100 PROTEIN"/>
    <property type="match status" value="1"/>
</dbReference>
<name>A0AAW1WQE9_RUBAR</name>
<evidence type="ECO:0000256" key="1">
    <source>
        <dbReference type="SAM" id="Coils"/>
    </source>
</evidence>
<dbReference type="Gene3D" id="3.40.50.410">
    <property type="entry name" value="von Willebrand factor, type A domain"/>
    <property type="match status" value="1"/>
</dbReference>
<dbReference type="Proteomes" id="UP001457282">
    <property type="component" value="Unassembled WGS sequence"/>
</dbReference>
<feature type="region of interest" description="Disordered" evidence="2">
    <location>
        <begin position="1"/>
        <end position="39"/>
    </location>
</feature>
<evidence type="ECO:0000313" key="6">
    <source>
        <dbReference type="Proteomes" id="UP001457282"/>
    </source>
</evidence>
<dbReference type="SUPFAM" id="SSF53300">
    <property type="entry name" value="vWA-like"/>
    <property type="match status" value="1"/>
</dbReference>
<dbReference type="PIRSF" id="PIRSF015417">
    <property type="entry name" value="T31B5_30_vWA"/>
    <property type="match status" value="1"/>
</dbReference>
<proteinExistence type="predicted"/>
<evidence type="ECO:0000259" key="3">
    <source>
        <dbReference type="Pfam" id="PF11443"/>
    </source>
</evidence>
<keyword evidence="6" id="KW-1185">Reference proteome</keyword>
<dbReference type="InterPro" id="IPR056690">
    <property type="entry name" value="DUF7788"/>
</dbReference>